<keyword evidence="2" id="KW-0496">Mitochondrion</keyword>
<gene>
    <name evidence="2" type="ORF">AEK19_MT1388</name>
</gene>
<evidence type="ECO:0000313" key="2">
    <source>
        <dbReference type="EMBL" id="ART31584.1"/>
    </source>
</evidence>
<dbReference type="AlphaFoldDB" id="A0A1Y0B2G4"/>
<accession>A0A1Y0B2G4</accession>
<feature type="compositionally biased region" description="Basic and acidic residues" evidence="1">
    <location>
        <begin position="102"/>
        <end position="113"/>
    </location>
</feature>
<geneLocation type="mitochondrion" evidence="2"/>
<feature type="region of interest" description="Disordered" evidence="1">
    <location>
        <begin position="89"/>
        <end position="113"/>
    </location>
</feature>
<proteinExistence type="predicted"/>
<protein>
    <submittedName>
        <fullName evidence="2">Uncharacterized protein</fullName>
    </submittedName>
</protein>
<name>A0A1Y0B2G4_9LAMI</name>
<evidence type="ECO:0000256" key="1">
    <source>
        <dbReference type="SAM" id="MobiDB-lite"/>
    </source>
</evidence>
<dbReference type="EMBL" id="KY774314">
    <property type="protein sequence ID" value="ART31584.1"/>
    <property type="molecule type" value="Genomic_DNA"/>
</dbReference>
<reference evidence="2" key="1">
    <citation type="submission" date="2017-03" db="EMBL/GenBank/DDBJ databases">
        <title>The mitochondrial genome of the carnivorous plant Utricularia reniformis (Lentibulariaceae): structure, comparative analysis and evolutionary landmarks.</title>
        <authorList>
            <person name="Silva S.R."/>
            <person name="Alvarenga D.O."/>
            <person name="Michael T.P."/>
            <person name="Miranda V.F.O."/>
            <person name="Varani A.M."/>
        </authorList>
    </citation>
    <scope>NUCLEOTIDE SEQUENCE</scope>
</reference>
<organism evidence="2">
    <name type="scientific">Utricularia reniformis</name>
    <dbReference type="NCBI Taxonomy" id="192314"/>
    <lineage>
        <taxon>Eukaryota</taxon>
        <taxon>Viridiplantae</taxon>
        <taxon>Streptophyta</taxon>
        <taxon>Embryophyta</taxon>
        <taxon>Tracheophyta</taxon>
        <taxon>Spermatophyta</taxon>
        <taxon>Magnoliopsida</taxon>
        <taxon>eudicotyledons</taxon>
        <taxon>Gunneridae</taxon>
        <taxon>Pentapetalae</taxon>
        <taxon>asterids</taxon>
        <taxon>lamiids</taxon>
        <taxon>Lamiales</taxon>
        <taxon>Lentibulariaceae</taxon>
        <taxon>Utricularia</taxon>
    </lineage>
</organism>
<feature type="region of interest" description="Disordered" evidence="1">
    <location>
        <begin position="1"/>
        <end position="21"/>
    </location>
</feature>
<sequence length="113" mass="13198">MSWQQPSLLNQKNDQSRLTRMSEPSSFLYIIRRWKDGIRLGYPDLVRETETGIVRLVSNTRTICLQRTSRSMKHARFASRKMPKLMEVNKEKTGCSALTPSKRKEERDMVSPP</sequence>